<organism evidence="2 3">
    <name type="scientific">Ramazzottius varieornatus</name>
    <name type="common">Water bear</name>
    <name type="synonym">Tardigrade</name>
    <dbReference type="NCBI Taxonomy" id="947166"/>
    <lineage>
        <taxon>Eukaryota</taxon>
        <taxon>Metazoa</taxon>
        <taxon>Ecdysozoa</taxon>
        <taxon>Tardigrada</taxon>
        <taxon>Eutardigrada</taxon>
        <taxon>Parachela</taxon>
        <taxon>Hypsibioidea</taxon>
        <taxon>Ramazzottiidae</taxon>
        <taxon>Ramazzottius</taxon>
    </lineage>
</organism>
<sequence>MHNATTDSQMSADQLSTWEAVGVSVGLLAGMTLISFVISYFSVHSCHKCVATVALTVAHPQRTQDPSAGP</sequence>
<feature type="transmembrane region" description="Helical" evidence="1">
    <location>
        <begin position="20"/>
        <end position="41"/>
    </location>
</feature>
<gene>
    <name evidence="2" type="primary">RvY_16223-1</name>
    <name evidence="2" type="synonym">RvY_16223.1</name>
    <name evidence="2" type="ORF">RvY_16223</name>
</gene>
<evidence type="ECO:0000313" key="2">
    <source>
        <dbReference type="EMBL" id="GAV06197.1"/>
    </source>
</evidence>
<evidence type="ECO:0000313" key="3">
    <source>
        <dbReference type="Proteomes" id="UP000186922"/>
    </source>
</evidence>
<dbReference type="Proteomes" id="UP000186922">
    <property type="component" value="Unassembled WGS sequence"/>
</dbReference>
<keyword evidence="1" id="KW-0472">Membrane</keyword>
<comment type="caution">
    <text evidence="2">The sequence shown here is derived from an EMBL/GenBank/DDBJ whole genome shotgun (WGS) entry which is preliminary data.</text>
</comment>
<keyword evidence="1" id="KW-1133">Transmembrane helix</keyword>
<proteinExistence type="predicted"/>
<dbReference type="AlphaFoldDB" id="A0A1D1VXP3"/>
<accession>A0A1D1VXP3</accession>
<reference evidence="2 3" key="1">
    <citation type="journal article" date="2016" name="Nat. Commun.">
        <title>Extremotolerant tardigrade genome and improved radiotolerance of human cultured cells by tardigrade-unique protein.</title>
        <authorList>
            <person name="Hashimoto T."/>
            <person name="Horikawa D.D."/>
            <person name="Saito Y."/>
            <person name="Kuwahara H."/>
            <person name="Kozuka-Hata H."/>
            <person name="Shin-I T."/>
            <person name="Minakuchi Y."/>
            <person name="Ohishi K."/>
            <person name="Motoyama A."/>
            <person name="Aizu T."/>
            <person name="Enomoto A."/>
            <person name="Kondo K."/>
            <person name="Tanaka S."/>
            <person name="Hara Y."/>
            <person name="Koshikawa S."/>
            <person name="Sagara H."/>
            <person name="Miura T."/>
            <person name="Yokobori S."/>
            <person name="Miyagawa K."/>
            <person name="Suzuki Y."/>
            <person name="Kubo T."/>
            <person name="Oyama M."/>
            <person name="Kohara Y."/>
            <person name="Fujiyama A."/>
            <person name="Arakawa K."/>
            <person name="Katayama T."/>
            <person name="Toyoda A."/>
            <person name="Kunieda T."/>
        </authorList>
    </citation>
    <scope>NUCLEOTIDE SEQUENCE [LARGE SCALE GENOMIC DNA]</scope>
    <source>
        <strain evidence="2 3">YOKOZUNA-1</strain>
    </source>
</reference>
<protein>
    <submittedName>
        <fullName evidence="2">Uncharacterized protein</fullName>
    </submittedName>
</protein>
<keyword evidence="1" id="KW-0812">Transmembrane</keyword>
<name>A0A1D1VXP3_RAMVA</name>
<evidence type="ECO:0000256" key="1">
    <source>
        <dbReference type="SAM" id="Phobius"/>
    </source>
</evidence>
<keyword evidence="3" id="KW-1185">Reference proteome</keyword>
<dbReference type="EMBL" id="BDGG01000013">
    <property type="protein sequence ID" value="GAV06197.1"/>
    <property type="molecule type" value="Genomic_DNA"/>
</dbReference>